<feature type="domain" description="UvrD-like helicase ATP-binding" evidence="13">
    <location>
        <begin position="2"/>
        <end position="277"/>
    </location>
</feature>
<dbReference type="PROSITE" id="PS51198">
    <property type="entry name" value="UVRD_HELICASE_ATP_BIND"/>
    <property type="match status" value="1"/>
</dbReference>
<dbReference type="EC" id="5.6.2.4" evidence="11"/>
<keyword evidence="7 11" id="KW-0238">DNA-binding</keyword>
<feature type="domain" description="UvrD-like helicase C-terminal" evidence="14">
    <location>
        <begin position="278"/>
        <end position="555"/>
    </location>
</feature>
<dbReference type="Pfam" id="PF13361">
    <property type="entry name" value="UvrD_C"/>
    <property type="match status" value="1"/>
</dbReference>
<name>A0A363UKG4_9GAMM</name>
<dbReference type="GO" id="GO:0000725">
    <property type="term" value="P:recombinational repair"/>
    <property type="evidence" value="ECO:0007669"/>
    <property type="project" value="TreeGrafter"/>
</dbReference>
<keyword evidence="2 11" id="KW-0235">DNA replication</keyword>
<dbReference type="Gene3D" id="3.40.50.300">
    <property type="entry name" value="P-loop containing nucleotide triphosphate hydrolases"/>
    <property type="match status" value="2"/>
</dbReference>
<keyword evidence="8 11" id="KW-0413">Isomerase</keyword>
<dbReference type="GO" id="GO:0043138">
    <property type="term" value="F:3'-5' DNA helicase activity"/>
    <property type="evidence" value="ECO:0007669"/>
    <property type="project" value="UniProtKB-UniRule"/>
</dbReference>
<comment type="function">
    <text evidence="11">Rep helicase is a single-stranded DNA-dependent ATPase involved in DNA replication; it can initiate unwinding at a nick in the DNA. It binds to the single-stranded DNA and acts in a progressive fashion along the DNA in the 3' to 5' direction.</text>
</comment>
<dbReference type="EMBL" id="QEQK01000007">
    <property type="protein sequence ID" value="PWN55910.1"/>
    <property type="molecule type" value="Genomic_DNA"/>
</dbReference>
<dbReference type="GO" id="GO:0005524">
    <property type="term" value="F:ATP binding"/>
    <property type="evidence" value="ECO:0007669"/>
    <property type="project" value="UniProtKB-UniRule"/>
</dbReference>
<evidence type="ECO:0000259" key="13">
    <source>
        <dbReference type="PROSITE" id="PS51198"/>
    </source>
</evidence>
<dbReference type="GO" id="GO:0016887">
    <property type="term" value="F:ATP hydrolysis activity"/>
    <property type="evidence" value="ECO:0007669"/>
    <property type="project" value="RHEA"/>
</dbReference>
<keyword evidence="3 11" id="KW-0547">Nucleotide-binding</keyword>
<dbReference type="CDD" id="cd17932">
    <property type="entry name" value="DEXQc_UvrD"/>
    <property type="match status" value="1"/>
</dbReference>
<evidence type="ECO:0000313" key="15">
    <source>
        <dbReference type="EMBL" id="PWN55910.1"/>
    </source>
</evidence>
<dbReference type="GO" id="GO:0005829">
    <property type="term" value="C:cytosol"/>
    <property type="evidence" value="ECO:0007669"/>
    <property type="project" value="TreeGrafter"/>
</dbReference>
<dbReference type="Pfam" id="PF00580">
    <property type="entry name" value="UvrD-helicase"/>
    <property type="match status" value="1"/>
</dbReference>
<dbReference type="InterPro" id="IPR014016">
    <property type="entry name" value="UvrD-like_ATP-bd"/>
</dbReference>
<keyword evidence="16" id="KW-1185">Reference proteome</keyword>
<dbReference type="InterPro" id="IPR013986">
    <property type="entry name" value="DExx_box_DNA_helicase_dom_sf"/>
</dbReference>
<evidence type="ECO:0000256" key="9">
    <source>
        <dbReference type="ARBA" id="ARBA00034617"/>
    </source>
</evidence>
<evidence type="ECO:0000256" key="7">
    <source>
        <dbReference type="ARBA" id="ARBA00023125"/>
    </source>
</evidence>
<evidence type="ECO:0000313" key="16">
    <source>
        <dbReference type="Proteomes" id="UP000251800"/>
    </source>
</evidence>
<evidence type="ECO:0000256" key="8">
    <source>
        <dbReference type="ARBA" id="ARBA00023235"/>
    </source>
</evidence>
<accession>A0A363UKG4</accession>
<dbReference type="OrthoDB" id="9806690at2"/>
<comment type="catalytic activity">
    <reaction evidence="9 11">
        <text>Couples ATP hydrolysis with the unwinding of duplex DNA by translocating in the 3'-5' direction.</text>
        <dbReference type="EC" id="5.6.2.4"/>
    </reaction>
</comment>
<gene>
    <name evidence="11" type="primary">rep</name>
    <name evidence="15" type="ORF">DEH80_08770</name>
</gene>
<evidence type="ECO:0000256" key="6">
    <source>
        <dbReference type="ARBA" id="ARBA00022840"/>
    </source>
</evidence>
<dbReference type="PROSITE" id="PS51217">
    <property type="entry name" value="UVRD_HELICASE_CTER"/>
    <property type="match status" value="1"/>
</dbReference>
<dbReference type="InterPro" id="IPR027417">
    <property type="entry name" value="P-loop_NTPase"/>
</dbReference>
<comment type="catalytic activity">
    <reaction evidence="10 11">
        <text>ATP + H2O = ADP + phosphate + H(+)</text>
        <dbReference type="Rhea" id="RHEA:13065"/>
        <dbReference type="ChEBI" id="CHEBI:15377"/>
        <dbReference type="ChEBI" id="CHEBI:15378"/>
        <dbReference type="ChEBI" id="CHEBI:30616"/>
        <dbReference type="ChEBI" id="CHEBI:43474"/>
        <dbReference type="ChEBI" id="CHEBI:456216"/>
        <dbReference type="EC" id="5.6.2.4"/>
    </reaction>
</comment>
<dbReference type="Proteomes" id="UP000251800">
    <property type="component" value="Unassembled WGS sequence"/>
</dbReference>
<dbReference type="PANTHER" id="PTHR11070">
    <property type="entry name" value="UVRD / RECB / PCRA DNA HELICASE FAMILY MEMBER"/>
    <property type="match status" value="1"/>
</dbReference>
<comment type="similarity">
    <text evidence="1 11">Belongs to the helicase family. UvrD subfamily.</text>
</comment>
<dbReference type="RefSeq" id="WP_109720125.1">
    <property type="nucleotide sequence ID" value="NZ_QEQK01000007.1"/>
</dbReference>
<evidence type="ECO:0000259" key="14">
    <source>
        <dbReference type="PROSITE" id="PS51217"/>
    </source>
</evidence>
<evidence type="ECO:0000256" key="10">
    <source>
        <dbReference type="ARBA" id="ARBA00048988"/>
    </source>
</evidence>
<dbReference type="SUPFAM" id="SSF52540">
    <property type="entry name" value="P-loop containing nucleoside triphosphate hydrolases"/>
    <property type="match status" value="1"/>
</dbReference>
<comment type="caution">
    <text evidence="15">The sequence shown here is derived from an EMBL/GenBank/DDBJ whole genome shotgun (WGS) entry which is preliminary data.</text>
</comment>
<evidence type="ECO:0000256" key="2">
    <source>
        <dbReference type="ARBA" id="ARBA00022705"/>
    </source>
</evidence>
<dbReference type="HAMAP" id="MF_01920">
    <property type="entry name" value="Helicase_Rep"/>
    <property type="match status" value="1"/>
</dbReference>
<evidence type="ECO:0000256" key="12">
    <source>
        <dbReference type="PROSITE-ProRule" id="PRU00560"/>
    </source>
</evidence>
<keyword evidence="6 11" id="KW-0067">ATP-binding</keyword>
<dbReference type="Gene3D" id="1.10.486.10">
    <property type="entry name" value="PCRA, domain 4"/>
    <property type="match status" value="1"/>
</dbReference>
<feature type="binding site" evidence="12">
    <location>
        <begin position="23"/>
        <end position="30"/>
    </location>
    <ligand>
        <name>ATP</name>
        <dbReference type="ChEBI" id="CHEBI:30616"/>
    </ligand>
</feature>
<dbReference type="InterPro" id="IPR014017">
    <property type="entry name" value="DNA_helicase_UvrD-like_C"/>
</dbReference>
<keyword evidence="5 11" id="KW-0347">Helicase</keyword>
<dbReference type="PANTHER" id="PTHR11070:SF64">
    <property type="entry name" value="ATP-DEPENDENT DNA HELICASE REP"/>
    <property type="match status" value="1"/>
</dbReference>
<sequence>MPKLNDRQQAAVEHVSGPLLVLAGAGSGKTRVITEKIGYLIEHAGVEPRHIAAVTFTNKAAREMRERVGKRVRRDAVGQMTISTFHRLGLDLLREEHDAIGLRANVSILDAEDTSALIRDLGVTEPDRIKIALRWISDQKQLLLSPADTAAAAESEADATLARLYEQYEAHLAAYNAVDFDDLIVKPTRLLQDDESVRNRWQRRIRYLLVDEYQDTNPVQYAMMRALVGVRARFTVVGDDDQSIYRFRGARPENLADLKVDYPELQVIKLEQNYRSTSRILRSANSVIERNTRLYEKTLWSALGEGTKVRVLNVPDDTVEAERVVSRMQTHRIRSNDNWSDYAILYRSNHQARLIEQALRAQGIAYKMTGGRSFFDRAEVKDLVAYLRLLANPDDDRAFLRIINVPRRELGPATLQRLGNYAQERGCALLQAAQEASALGLISGRQGAELARFCNWHERQSRTTAHMRPDHILAEIIAELAYRDWLAATTPDKVRADRKLKLVDELMDWTRRLAEDERSLDDVVNHFSLVDMLEKQDDGEGKDEVQLATLHASKGLEFPNVFIVGMVDGILPHENTEDVDEERRLFYVGITRAQATLTLTVPQQIKRGGELVDVPPSRFLQELPEADVDWPDAAADAAEQQAQRQKQIEALRARFGARSAQNAESD</sequence>
<dbReference type="InterPro" id="IPR000212">
    <property type="entry name" value="DNA_helicase_UvrD/REP"/>
</dbReference>
<dbReference type="CDD" id="cd18807">
    <property type="entry name" value="SF1_C_UvrD"/>
    <property type="match status" value="1"/>
</dbReference>
<evidence type="ECO:0000256" key="4">
    <source>
        <dbReference type="ARBA" id="ARBA00022801"/>
    </source>
</evidence>
<evidence type="ECO:0000256" key="3">
    <source>
        <dbReference type="ARBA" id="ARBA00022741"/>
    </source>
</evidence>
<evidence type="ECO:0000256" key="5">
    <source>
        <dbReference type="ARBA" id="ARBA00022806"/>
    </source>
</evidence>
<comment type="subunit">
    <text evidence="11">Homodimer.</text>
</comment>
<dbReference type="AlphaFoldDB" id="A0A363UKG4"/>
<dbReference type="InterPro" id="IPR005752">
    <property type="entry name" value="Helicase_Rep"/>
</dbReference>
<dbReference type="GO" id="GO:0006260">
    <property type="term" value="P:DNA replication"/>
    <property type="evidence" value="ECO:0007669"/>
    <property type="project" value="UniProtKB-UniRule"/>
</dbReference>
<evidence type="ECO:0000256" key="11">
    <source>
        <dbReference type="HAMAP-Rule" id="MF_01920"/>
    </source>
</evidence>
<keyword evidence="4 11" id="KW-0378">Hydrolase</keyword>
<reference evidence="15 16" key="1">
    <citation type="submission" date="2018-05" db="EMBL/GenBank/DDBJ databases">
        <title>Abyssibacter profundi OUC007T gen. nov., sp. nov, a marine bacterium isolated from seawater of the Mariana Trench.</title>
        <authorList>
            <person name="Zhou S."/>
        </authorList>
    </citation>
    <scope>NUCLEOTIDE SEQUENCE [LARGE SCALE GENOMIC DNA]</scope>
    <source>
        <strain evidence="15 16">OUC007</strain>
    </source>
</reference>
<protein>
    <recommendedName>
        <fullName evidence="11">ATP-dependent DNA helicase Rep</fullName>
        <ecNumber evidence="11">5.6.2.4</ecNumber>
    </recommendedName>
    <alternativeName>
        <fullName evidence="11">DNA 3'-5' helicase Rep</fullName>
    </alternativeName>
</protein>
<organism evidence="15 16">
    <name type="scientific">Abyssibacter profundi</name>
    <dbReference type="NCBI Taxonomy" id="2182787"/>
    <lineage>
        <taxon>Bacteria</taxon>
        <taxon>Pseudomonadati</taxon>
        <taxon>Pseudomonadota</taxon>
        <taxon>Gammaproteobacteria</taxon>
        <taxon>Chromatiales</taxon>
        <taxon>Oceanococcaceae</taxon>
        <taxon>Abyssibacter</taxon>
    </lineage>
</organism>
<evidence type="ECO:0000256" key="1">
    <source>
        <dbReference type="ARBA" id="ARBA00009922"/>
    </source>
</evidence>
<dbReference type="GO" id="GO:0003697">
    <property type="term" value="F:single-stranded DNA binding"/>
    <property type="evidence" value="ECO:0007669"/>
    <property type="project" value="UniProtKB-UniRule"/>
</dbReference>
<proteinExistence type="inferred from homology"/>
<dbReference type="Gene3D" id="1.10.10.160">
    <property type="match status" value="1"/>
</dbReference>
<feature type="binding site" evidence="11">
    <location>
        <position position="275"/>
    </location>
    <ligand>
        <name>ATP</name>
        <dbReference type="ChEBI" id="CHEBI:30616"/>
    </ligand>
</feature>